<dbReference type="RefSeq" id="WP_063239956.1">
    <property type="nucleotide sequence ID" value="NZ_CP069810.1"/>
</dbReference>
<dbReference type="Proteomes" id="UP000256862">
    <property type="component" value="Chromosome CO2235"/>
</dbReference>
<dbReference type="Gene3D" id="3.40.50.1820">
    <property type="entry name" value="alpha/beta hydrolase"/>
    <property type="match status" value="1"/>
</dbReference>
<dbReference type="InterPro" id="IPR012908">
    <property type="entry name" value="PGAP1-ab_dom-like"/>
</dbReference>
<feature type="domain" description="GPI inositol-deacylase PGAP1-like alpha/beta" evidence="2">
    <location>
        <begin position="267"/>
        <end position="303"/>
    </location>
</feature>
<evidence type="ECO:0000313" key="3">
    <source>
        <dbReference type="EMBL" id="QRQ94312.1"/>
    </source>
</evidence>
<proteinExistence type="predicted"/>
<dbReference type="GeneID" id="303490331"/>
<feature type="region of interest" description="Disordered" evidence="1">
    <location>
        <begin position="59"/>
        <end position="102"/>
    </location>
</feature>
<accession>A0A375FVR8</accession>
<dbReference type="AlphaFoldDB" id="A0A375FVR8"/>
<evidence type="ECO:0000259" key="2">
    <source>
        <dbReference type="Pfam" id="PF07819"/>
    </source>
</evidence>
<reference evidence="3 5" key="2">
    <citation type="submission" date="2021-02" db="EMBL/GenBank/DDBJ databases">
        <title>Complete Genome Sequence of Cupriavidus oxalaticus Strain Ox1, a Soil Oxalate-Degrading Species.</title>
        <authorList>
            <person name="Palmieri F."/>
            <person name="Udriet P."/>
            <person name="Deuasquier M."/>
            <person name="Beaudoing E."/>
            <person name="Johnson S.L."/>
            <person name="Davenport K.W."/>
            <person name="Chain P.S."/>
            <person name="Bindschedler S."/>
            <person name="Junier P."/>
        </authorList>
    </citation>
    <scope>NUCLEOTIDE SEQUENCE [LARGE SCALE GENOMIC DNA]</scope>
    <source>
        <strain evidence="3 5">Ox1</strain>
    </source>
</reference>
<reference evidence="4" key="1">
    <citation type="submission" date="2018-01" db="EMBL/GenBank/DDBJ databases">
        <authorList>
            <person name="Clerissi C."/>
        </authorList>
    </citation>
    <scope>NUCLEOTIDE SEQUENCE</scope>
    <source>
        <strain evidence="4">Cupriavidus oxalaticus LMG 2235</strain>
    </source>
</reference>
<feature type="compositionally biased region" description="Basic and acidic residues" evidence="1">
    <location>
        <begin position="62"/>
        <end position="102"/>
    </location>
</feature>
<gene>
    <name evidence="4" type="ORF">CO2235_10270</name>
    <name evidence="3" type="ORF">JTE92_12390</name>
</gene>
<evidence type="ECO:0000313" key="4">
    <source>
        <dbReference type="EMBL" id="SPC10885.1"/>
    </source>
</evidence>
<name>A0A375FVR8_9BURK</name>
<protein>
    <recommendedName>
        <fullName evidence="2">GPI inositol-deacylase PGAP1-like alpha/beta domain-containing protein</fullName>
    </recommendedName>
</protein>
<dbReference type="EMBL" id="CP069812">
    <property type="protein sequence ID" value="QRQ94312.1"/>
    <property type="molecule type" value="Genomic_DNA"/>
</dbReference>
<dbReference type="GO" id="GO:0016788">
    <property type="term" value="F:hydrolase activity, acting on ester bonds"/>
    <property type="evidence" value="ECO:0007669"/>
    <property type="project" value="InterPro"/>
</dbReference>
<dbReference type="InterPro" id="IPR029058">
    <property type="entry name" value="AB_hydrolase_fold"/>
</dbReference>
<evidence type="ECO:0000256" key="1">
    <source>
        <dbReference type="SAM" id="MobiDB-lite"/>
    </source>
</evidence>
<dbReference type="SUPFAM" id="SSF53474">
    <property type="entry name" value="alpha/beta-Hydrolases"/>
    <property type="match status" value="1"/>
</dbReference>
<dbReference type="Proteomes" id="UP000623307">
    <property type="component" value="Chromosome 2"/>
</dbReference>
<sequence>MESDRIYLKTGEEIGGRAGATIALTPSADKRRVTLPVPPDRVIPIIFLPGIMGSNLRMSRTRQADTRRADNIGWRPDDLRDTLSRRKDSPAQRQRNFDPDETEVDRYEITEDAGRFDMTGAQTVDSDQRHGNVPDGLPNIGLLMSAPLPPAGEEWKARRGDHESTAAQKARWRGWSEVMFDTYGTVIKLLEGHLNDMLVPSSRELSPTWKQGRKVKVLGVDPACWGGAGDALTEDDILRVSDCWYPVYAMGYNWLQSNGMSARKIARRIDEIIGMYKANKRKCEKVIVVTHSMGGLVARALLHPEYGNAKDKILGIYHGVQPALGAGAAYRRVRAGFEAQTSLSGELTRDVLGRTGKEVTAVFANASGPLELLPSASYPRGWLRLQTWDYRQVMALPIVSDEPLKAYRDDLELHRTLGVSKPSAPVAVGDPVYDIYGRNPQAWWRLLNPEWINPADKKYERADPYALAKLRIADALDFHKSIKDLYHPTTYASYGHDSDQKAYGSVTWRADTTDLAPHGDPLMWTLESEDAEGRIVVRTRSGQPLTLRVDPPEDAGDQTVPATASAEAVRGTLFRQTGYEHQDSYKNHLVLASTLYSIIRIANTAEWWDQ</sequence>
<keyword evidence="5" id="KW-1185">Reference proteome</keyword>
<dbReference type="EMBL" id="OGUS01000109">
    <property type="protein sequence ID" value="SPC10885.1"/>
    <property type="molecule type" value="Genomic_DNA"/>
</dbReference>
<organism evidence="4">
    <name type="scientific">Cupriavidus oxalaticus</name>
    <dbReference type="NCBI Taxonomy" id="96344"/>
    <lineage>
        <taxon>Bacteria</taxon>
        <taxon>Pseudomonadati</taxon>
        <taxon>Pseudomonadota</taxon>
        <taxon>Betaproteobacteria</taxon>
        <taxon>Burkholderiales</taxon>
        <taxon>Burkholderiaceae</taxon>
        <taxon>Cupriavidus</taxon>
    </lineage>
</organism>
<dbReference type="OrthoDB" id="9814331at2"/>
<evidence type="ECO:0000313" key="5">
    <source>
        <dbReference type="Proteomes" id="UP000623307"/>
    </source>
</evidence>
<dbReference type="Pfam" id="PF07819">
    <property type="entry name" value="PGAP1"/>
    <property type="match status" value="1"/>
</dbReference>